<comment type="function">
    <text evidence="7">The glycine cleavage system catalyzes the degradation of glycine.</text>
</comment>
<evidence type="ECO:0000313" key="10">
    <source>
        <dbReference type="EMBL" id="MFC1852709.1"/>
    </source>
</evidence>
<dbReference type="Gene3D" id="4.10.1250.10">
    <property type="entry name" value="Aminomethyltransferase fragment"/>
    <property type="match status" value="1"/>
</dbReference>
<dbReference type="HAMAP" id="MF_00259">
    <property type="entry name" value="GcvT"/>
    <property type="match status" value="1"/>
</dbReference>
<protein>
    <recommendedName>
        <fullName evidence="2 7">Aminomethyltransferase</fullName>
        <ecNumber evidence="2 7">2.1.2.10</ecNumber>
    </recommendedName>
    <alternativeName>
        <fullName evidence="5 7">Glycine cleavage system T protein</fullName>
    </alternativeName>
</protein>
<evidence type="ECO:0000256" key="2">
    <source>
        <dbReference type="ARBA" id="ARBA00012616"/>
    </source>
</evidence>
<dbReference type="InterPro" id="IPR006223">
    <property type="entry name" value="GcvT"/>
</dbReference>
<comment type="catalytic activity">
    <reaction evidence="6 7">
        <text>N(6)-[(R)-S(8)-aminomethyldihydrolipoyl]-L-lysyl-[protein] + (6S)-5,6,7,8-tetrahydrofolate = N(6)-[(R)-dihydrolipoyl]-L-lysyl-[protein] + (6R)-5,10-methylene-5,6,7,8-tetrahydrofolate + NH4(+)</text>
        <dbReference type="Rhea" id="RHEA:16945"/>
        <dbReference type="Rhea" id="RHEA-COMP:10475"/>
        <dbReference type="Rhea" id="RHEA-COMP:10492"/>
        <dbReference type="ChEBI" id="CHEBI:15636"/>
        <dbReference type="ChEBI" id="CHEBI:28938"/>
        <dbReference type="ChEBI" id="CHEBI:57453"/>
        <dbReference type="ChEBI" id="CHEBI:83100"/>
        <dbReference type="ChEBI" id="CHEBI:83143"/>
        <dbReference type="EC" id="2.1.2.10"/>
    </reaction>
</comment>
<dbReference type="InterPro" id="IPR006222">
    <property type="entry name" value="GCVT_N"/>
</dbReference>
<name>A0ABV6Z2N9_UNCC1</name>
<dbReference type="PANTHER" id="PTHR43757">
    <property type="entry name" value="AMINOMETHYLTRANSFERASE"/>
    <property type="match status" value="1"/>
</dbReference>
<dbReference type="NCBIfam" id="TIGR00528">
    <property type="entry name" value="gcvT"/>
    <property type="match status" value="1"/>
</dbReference>
<dbReference type="PIRSF" id="PIRSF006487">
    <property type="entry name" value="GcvT"/>
    <property type="match status" value="1"/>
</dbReference>
<dbReference type="EMBL" id="JBHPBY010000354">
    <property type="protein sequence ID" value="MFC1852709.1"/>
    <property type="molecule type" value="Genomic_DNA"/>
</dbReference>
<feature type="domain" description="GCVT N-terminal" evidence="8">
    <location>
        <begin position="14"/>
        <end position="269"/>
    </location>
</feature>
<dbReference type="InterPro" id="IPR022903">
    <property type="entry name" value="GcvT_bac"/>
</dbReference>
<dbReference type="SUPFAM" id="SSF101790">
    <property type="entry name" value="Aminomethyltransferase beta-barrel domain"/>
    <property type="match status" value="1"/>
</dbReference>
<keyword evidence="11" id="KW-1185">Reference proteome</keyword>
<sequence>MTANTPRENKKTPLYESHVELGAKMIPFAGWIMPIQYAGITKEHKTVRSQAGLFDVSHMGEIELRGPDALNNVQKLVTNNVGRLTEGGALYTGMLYPNGTFVDDLLVYRLADDRYLLVVNAANTEKDFQWVQDNLSGNVSAENISDTICQLALQGPKSFDIFSKICPEPVRDLKPFTFLQGTIGGCKTIISRTGYTGEDGLELYLAWDDGLTVWQALLEAGQTTGLEAVGLGARDTLRMEAGLMLYGNDISAETTPLEAGLKWTVKFKKGDFIGRDALLEQKHAGLQRKLAGFRMRGKGIPRPSYPVFVQGQKMGEVASGGLAIWLKQRVGTTYLPPEFVEPGTSIEIDIRNKAVEAEIVTLPFYKRPEL</sequence>
<comment type="caution">
    <text evidence="10">The sequence shown here is derived from an EMBL/GenBank/DDBJ whole genome shotgun (WGS) entry which is preliminary data.</text>
</comment>
<evidence type="ECO:0000256" key="3">
    <source>
        <dbReference type="ARBA" id="ARBA00022576"/>
    </source>
</evidence>
<gene>
    <name evidence="7 10" type="primary">gcvT</name>
    <name evidence="10" type="ORF">ACFL27_21120</name>
</gene>
<keyword evidence="4 7" id="KW-0808">Transferase</keyword>
<accession>A0ABV6Z2N9</accession>
<dbReference type="Proteomes" id="UP001594351">
    <property type="component" value="Unassembled WGS sequence"/>
</dbReference>
<evidence type="ECO:0000259" key="8">
    <source>
        <dbReference type="Pfam" id="PF01571"/>
    </source>
</evidence>
<dbReference type="PANTHER" id="PTHR43757:SF2">
    <property type="entry name" value="AMINOMETHYLTRANSFERASE, MITOCHONDRIAL"/>
    <property type="match status" value="1"/>
</dbReference>
<dbReference type="Gene3D" id="3.30.1360.120">
    <property type="entry name" value="Probable tRNA modification gtpase trme, domain 1"/>
    <property type="match status" value="1"/>
</dbReference>
<evidence type="ECO:0000256" key="5">
    <source>
        <dbReference type="ARBA" id="ARBA00031395"/>
    </source>
</evidence>
<evidence type="ECO:0000256" key="6">
    <source>
        <dbReference type="ARBA" id="ARBA00047665"/>
    </source>
</evidence>
<dbReference type="GO" id="GO:0004047">
    <property type="term" value="F:aminomethyltransferase activity"/>
    <property type="evidence" value="ECO:0007669"/>
    <property type="project" value="UniProtKB-EC"/>
</dbReference>
<evidence type="ECO:0000256" key="4">
    <source>
        <dbReference type="ARBA" id="ARBA00022679"/>
    </source>
</evidence>
<organism evidence="10 11">
    <name type="scientific">candidate division CSSED10-310 bacterium</name>
    <dbReference type="NCBI Taxonomy" id="2855610"/>
    <lineage>
        <taxon>Bacteria</taxon>
        <taxon>Bacteria division CSSED10-310</taxon>
    </lineage>
</organism>
<evidence type="ECO:0000256" key="1">
    <source>
        <dbReference type="ARBA" id="ARBA00008609"/>
    </source>
</evidence>
<dbReference type="NCBIfam" id="NF001567">
    <property type="entry name" value="PRK00389.1"/>
    <property type="match status" value="1"/>
</dbReference>
<keyword evidence="3 7" id="KW-0032">Aminotransferase</keyword>
<dbReference type="SUPFAM" id="SSF103025">
    <property type="entry name" value="Folate-binding domain"/>
    <property type="match status" value="1"/>
</dbReference>
<dbReference type="InterPro" id="IPR013977">
    <property type="entry name" value="GcvT_C"/>
</dbReference>
<dbReference type="Gene3D" id="3.30.70.1400">
    <property type="entry name" value="Aminomethyltransferase beta-barrel domains"/>
    <property type="match status" value="1"/>
</dbReference>
<comment type="subunit">
    <text evidence="7">The glycine cleavage system is composed of four proteins: P, T, L and H.</text>
</comment>
<dbReference type="Pfam" id="PF01571">
    <property type="entry name" value="GCV_T"/>
    <property type="match status" value="1"/>
</dbReference>
<evidence type="ECO:0000313" key="11">
    <source>
        <dbReference type="Proteomes" id="UP001594351"/>
    </source>
</evidence>
<dbReference type="InterPro" id="IPR027266">
    <property type="entry name" value="TrmE/GcvT-like"/>
</dbReference>
<reference evidence="10 11" key="1">
    <citation type="submission" date="2024-09" db="EMBL/GenBank/DDBJ databases">
        <title>Laminarin stimulates single cell rates of sulfate reduction while oxygen inhibits transcriptomic activity in coastal marine sediment.</title>
        <authorList>
            <person name="Lindsay M."/>
            <person name="Orcutt B."/>
            <person name="Emerson D."/>
            <person name="Stepanauskas R."/>
            <person name="D'Angelo T."/>
        </authorList>
    </citation>
    <scope>NUCLEOTIDE SEQUENCE [LARGE SCALE GENOMIC DNA]</scope>
    <source>
        <strain evidence="10">SAG AM-311-K15</strain>
    </source>
</reference>
<evidence type="ECO:0000259" key="9">
    <source>
        <dbReference type="Pfam" id="PF08669"/>
    </source>
</evidence>
<comment type="similarity">
    <text evidence="1 7">Belongs to the GcvT family.</text>
</comment>
<dbReference type="InterPro" id="IPR028896">
    <property type="entry name" value="GcvT/YgfZ/DmdA"/>
</dbReference>
<dbReference type="Gene3D" id="2.40.30.110">
    <property type="entry name" value="Aminomethyltransferase beta-barrel domains"/>
    <property type="match status" value="1"/>
</dbReference>
<proteinExistence type="inferred from homology"/>
<dbReference type="InterPro" id="IPR029043">
    <property type="entry name" value="GcvT/YgfZ_C"/>
</dbReference>
<feature type="domain" description="Aminomethyltransferase C-terminal" evidence="9">
    <location>
        <begin position="288"/>
        <end position="366"/>
    </location>
</feature>
<dbReference type="Pfam" id="PF08669">
    <property type="entry name" value="GCV_T_C"/>
    <property type="match status" value="1"/>
</dbReference>
<evidence type="ECO:0000256" key="7">
    <source>
        <dbReference type="HAMAP-Rule" id="MF_00259"/>
    </source>
</evidence>
<dbReference type="EC" id="2.1.2.10" evidence="2 7"/>